<dbReference type="EMBL" id="QMEY01000001">
    <property type="protein sequence ID" value="RBQ21347.1"/>
    <property type="molecule type" value="Genomic_DNA"/>
</dbReference>
<feature type="region of interest" description="Disordered" evidence="1">
    <location>
        <begin position="39"/>
        <end position="138"/>
    </location>
</feature>
<dbReference type="Pfam" id="PF02469">
    <property type="entry name" value="Fasciclin"/>
    <property type="match status" value="1"/>
</dbReference>
<dbReference type="InterPro" id="IPR036378">
    <property type="entry name" value="FAS1_dom_sf"/>
</dbReference>
<gene>
    <name evidence="4" type="ORF">DP939_01080</name>
</gene>
<dbReference type="PROSITE" id="PS50213">
    <property type="entry name" value="FAS1"/>
    <property type="match status" value="1"/>
</dbReference>
<sequence>MKSSTVRFASGLAVLGLAAALAPPAQASAQMSAQVVSPPYLITPAPPEPTPPDEGTPPDEVSPTDGETMPPEDTASPEETLSPEETATPGETASPTTSPTNGEGAQPFGPACAQFPASGKGSLASLAQQPAASAVAEQPQLGTLSKAIDAAGLKEKLNSAENVTLFAPTDEAFQQIPREDLDRLLSDKEALGKLLSGHVVEEKVSKEDLSDGRFTTAAGTELTVSGSGDEFTVNDEAKITCGGIPVKNGTLFLIDKVLMPE</sequence>
<dbReference type="SUPFAM" id="SSF82153">
    <property type="entry name" value="FAS1 domain"/>
    <property type="match status" value="1"/>
</dbReference>
<feature type="chain" id="PRO_5016660829" evidence="2">
    <location>
        <begin position="28"/>
        <end position="261"/>
    </location>
</feature>
<dbReference type="FunFam" id="2.30.180.10:FF:000032">
    <property type="entry name" value="Fasciclin domain-containing protein, putative"/>
    <property type="match status" value="1"/>
</dbReference>
<name>A0A366M5M4_9ACTN</name>
<evidence type="ECO:0000313" key="5">
    <source>
        <dbReference type="Proteomes" id="UP000253303"/>
    </source>
</evidence>
<dbReference type="GO" id="GO:0007155">
    <property type="term" value="P:cell adhesion"/>
    <property type="evidence" value="ECO:0007669"/>
    <property type="project" value="TreeGrafter"/>
</dbReference>
<dbReference type="Gene3D" id="2.30.180.10">
    <property type="entry name" value="FAS1 domain"/>
    <property type="match status" value="1"/>
</dbReference>
<feature type="signal peptide" evidence="2">
    <location>
        <begin position="1"/>
        <end position="27"/>
    </location>
</feature>
<feature type="compositionally biased region" description="Pro residues" evidence="1">
    <location>
        <begin position="44"/>
        <end position="55"/>
    </location>
</feature>
<dbReference type="GO" id="GO:0050839">
    <property type="term" value="F:cell adhesion molecule binding"/>
    <property type="evidence" value="ECO:0007669"/>
    <property type="project" value="TreeGrafter"/>
</dbReference>
<evidence type="ECO:0000259" key="3">
    <source>
        <dbReference type="PROSITE" id="PS50213"/>
    </source>
</evidence>
<dbReference type="RefSeq" id="WP_113977765.1">
    <property type="nucleotide sequence ID" value="NZ_QMEY01000001.1"/>
</dbReference>
<dbReference type="OrthoDB" id="9800666at2"/>
<evidence type="ECO:0000256" key="2">
    <source>
        <dbReference type="SAM" id="SignalP"/>
    </source>
</evidence>
<evidence type="ECO:0000256" key="1">
    <source>
        <dbReference type="SAM" id="MobiDB-lite"/>
    </source>
</evidence>
<feature type="compositionally biased region" description="Polar residues" evidence="1">
    <location>
        <begin position="77"/>
        <end position="103"/>
    </location>
</feature>
<evidence type="ECO:0000313" key="4">
    <source>
        <dbReference type="EMBL" id="RBQ21347.1"/>
    </source>
</evidence>
<feature type="domain" description="FAS1" evidence="3">
    <location>
        <begin position="128"/>
        <end position="258"/>
    </location>
</feature>
<dbReference type="GO" id="GO:0030198">
    <property type="term" value="P:extracellular matrix organization"/>
    <property type="evidence" value="ECO:0007669"/>
    <property type="project" value="TreeGrafter"/>
</dbReference>
<dbReference type="Proteomes" id="UP000253303">
    <property type="component" value="Unassembled WGS sequence"/>
</dbReference>
<organism evidence="4 5">
    <name type="scientific">Spongiactinospora rosea</name>
    <dbReference type="NCBI Taxonomy" id="2248750"/>
    <lineage>
        <taxon>Bacteria</taxon>
        <taxon>Bacillati</taxon>
        <taxon>Actinomycetota</taxon>
        <taxon>Actinomycetes</taxon>
        <taxon>Streptosporangiales</taxon>
        <taxon>Streptosporangiaceae</taxon>
        <taxon>Spongiactinospora</taxon>
    </lineage>
</organism>
<reference evidence="4 5" key="1">
    <citation type="submission" date="2018-06" db="EMBL/GenBank/DDBJ databases">
        <title>Sphaerisporangium craniellae sp. nov., isolated from a marine sponge in the South China Sea.</title>
        <authorList>
            <person name="Li L."/>
        </authorList>
    </citation>
    <scope>NUCLEOTIDE SEQUENCE [LARGE SCALE GENOMIC DNA]</scope>
    <source>
        <strain evidence="4 5">LHW63015</strain>
    </source>
</reference>
<dbReference type="InterPro" id="IPR000782">
    <property type="entry name" value="FAS1_domain"/>
</dbReference>
<feature type="compositionally biased region" description="Low complexity" evidence="1">
    <location>
        <begin position="122"/>
        <end position="138"/>
    </location>
</feature>
<comment type="caution">
    <text evidence="4">The sequence shown here is derived from an EMBL/GenBank/DDBJ whole genome shotgun (WGS) entry which is preliminary data.</text>
</comment>
<dbReference type="GO" id="GO:0005615">
    <property type="term" value="C:extracellular space"/>
    <property type="evidence" value="ECO:0007669"/>
    <property type="project" value="TreeGrafter"/>
</dbReference>
<accession>A0A366M5M4</accession>
<dbReference type="AlphaFoldDB" id="A0A366M5M4"/>
<keyword evidence="5" id="KW-1185">Reference proteome</keyword>
<dbReference type="SMART" id="SM00554">
    <property type="entry name" value="FAS1"/>
    <property type="match status" value="1"/>
</dbReference>
<proteinExistence type="predicted"/>
<dbReference type="PANTHER" id="PTHR10900">
    <property type="entry name" value="PERIOSTIN-RELATED"/>
    <property type="match status" value="1"/>
</dbReference>
<dbReference type="InterPro" id="IPR050904">
    <property type="entry name" value="Adhesion/Biosynth-related"/>
</dbReference>
<protein>
    <submittedName>
        <fullName evidence="4">Fasciclin domain-containing protein</fullName>
    </submittedName>
</protein>
<dbReference type="GO" id="GO:0031012">
    <property type="term" value="C:extracellular matrix"/>
    <property type="evidence" value="ECO:0007669"/>
    <property type="project" value="TreeGrafter"/>
</dbReference>
<keyword evidence="2" id="KW-0732">Signal</keyword>
<dbReference type="PANTHER" id="PTHR10900:SF77">
    <property type="entry name" value="FI19380P1"/>
    <property type="match status" value="1"/>
</dbReference>